<evidence type="ECO:0000256" key="7">
    <source>
        <dbReference type="PIRSR" id="PIRSR608356-51"/>
    </source>
</evidence>
<feature type="transmembrane region" description="Helical" evidence="9">
    <location>
        <begin position="69"/>
        <end position="88"/>
    </location>
</feature>
<reference evidence="12" key="1">
    <citation type="submission" date="2020-04" db="EMBL/GenBank/DDBJ databases">
        <authorList>
            <person name="Neveu A P."/>
        </authorList>
    </citation>
    <scope>NUCLEOTIDE SEQUENCE</scope>
    <source>
        <tissue evidence="12">Whole embryo</tissue>
    </source>
</reference>
<dbReference type="CDD" id="cd14547">
    <property type="entry name" value="PTPc-KIM"/>
    <property type="match status" value="1"/>
</dbReference>
<dbReference type="GO" id="GO:0005886">
    <property type="term" value="C:plasma membrane"/>
    <property type="evidence" value="ECO:0007669"/>
    <property type="project" value="TreeGrafter"/>
</dbReference>
<feature type="region of interest" description="Disordered" evidence="8">
    <location>
        <begin position="617"/>
        <end position="726"/>
    </location>
</feature>
<dbReference type="EMBL" id="LR787214">
    <property type="protein sequence ID" value="CAB3263076.1"/>
    <property type="molecule type" value="mRNA"/>
</dbReference>
<comment type="similarity">
    <text evidence="1">Belongs to the protein-tyrosine phosphatase family.</text>
</comment>
<dbReference type="InterPro" id="IPR016130">
    <property type="entry name" value="Tyr_Pase_AS"/>
</dbReference>
<dbReference type="Gene3D" id="3.90.190.10">
    <property type="entry name" value="Protein tyrosine phosphatase superfamily"/>
    <property type="match status" value="1"/>
</dbReference>
<dbReference type="GO" id="GO:0004725">
    <property type="term" value="F:protein tyrosine phosphatase activity"/>
    <property type="evidence" value="ECO:0007669"/>
    <property type="project" value="UniProtKB-EC"/>
</dbReference>
<dbReference type="SMART" id="SM00404">
    <property type="entry name" value="PTPc_motif"/>
    <property type="match status" value="1"/>
</dbReference>
<dbReference type="Pfam" id="PF00102">
    <property type="entry name" value="Y_phosphatase"/>
    <property type="match status" value="1"/>
</dbReference>
<evidence type="ECO:0000256" key="6">
    <source>
        <dbReference type="PIRSR" id="PIRSR608356-50"/>
    </source>
</evidence>
<feature type="compositionally biased region" description="Basic residues" evidence="8">
    <location>
        <begin position="685"/>
        <end position="695"/>
    </location>
</feature>
<gene>
    <name evidence="12" type="primary">LOC100187461</name>
</gene>
<evidence type="ECO:0000256" key="8">
    <source>
        <dbReference type="SAM" id="MobiDB-lite"/>
    </source>
</evidence>
<dbReference type="PROSITE" id="PS50056">
    <property type="entry name" value="TYR_PHOSPHATASE_2"/>
    <property type="match status" value="1"/>
</dbReference>
<feature type="region of interest" description="Disordered" evidence="8">
    <location>
        <begin position="812"/>
        <end position="842"/>
    </location>
</feature>
<dbReference type="GO" id="GO:0005829">
    <property type="term" value="C:cytosol"/>
    <property type="evidence" value="ECO:0007669"/>
    <property type="project" value="TreeGrafter"/>
</dbReference>
<dbReference type="AlphaFoldDB" id="A0A6F9DJD3"/>
<dbReference type="PANTHER" id="PTHR46198:SF4">
    <property type="entry name" value="PROTEIN-TYROSINE-PHOSPHATASE"/>
    <property type="match status" value="1"/>
</dbReference>
<keyword evidence="9" id="KW-0472">Membrane</keyword>
<evidence type="ECO:0000313" key="12">
    <source>
        <dbReference type="EMBL" id="CAB3263076.1"/>
    </source>
</evidence>
<evidence type="ECO:0000256" key="2">
    <source>
        <dbReference type="ARBA" id="ARBA00013064"/>
    </source>
</evidence>
<evidence type="ECO:0000256" key="5">
    <source>
        <dbReference type="ARBA" id="ARBA00022912"/>
    </source>
</evidence>
<evidence type="ECO:0000259" key="11">
    <source>
        <dbReference type="PROSITE" id="PS50056"/>
    </source>
</evidence>
<proteinExistence type="evidence at transcript level"/>
<organism evidence="12">
    <name type="scientific">Phallusia mammillata</name>
    <dbReference type="NCBI Taxonomy" id="59560"/>
    <lineage>
        <taxon>Eukaryota</taxon>
        <taxon>Metazoa</taxon>
        <taxon>Chordata</taxon>
        <taxon>Tunicata</taxon>
        <taxon>Ascidiacea</taxon>
        <taxon>Phlebobranchia</taxon>
        <taxon>Ascidiidae</taxon>
        <taxon>Phallusia</taxon>
    </lineage>
</organism>
<evidence type="ECO:0000259" key="10">
    <source>
        <dbReference type="PROSITE" id="PS50055"/>
    </source>
</evidence>
<feature type="binding site" evidence="7">
    <location>
        <position position="515"/>
    </location>
    <ligand>
        <name>substrate</name>
    </ligand>
</feature>
<dbReference type="SUPFAM" id="SSF52799">
    <property type="entry name" value="(Phosphotyrosine protein) phosphatases II"/>
    <property type="match status" value="1"/>
</dbReference>
<feature type="active site" description="Phosphocysteine intermediate" evidence="6">
    <location>
        <position position="547"/>
    </location>
</feature>
<feature type="binding site" evidence="7">
    <location>
        <begin position="547"/>
        <end position="553"/>
    </location>
    <ligand>
        <name>substrate</name>
    </ligand>
</feature>
<dbReference type="PROSITE" id="PS50055">
    <property type="entry name" value="TYR_PHOSPHATASE_PTP"/>
    <property type="match status" value="1"/>
</dbReference>
<feature type="domain" description="Tyrosine-protein phosphatase" evidence="10">
    <location>
        <begin position="327"/>
        <end position="606"/>
    </location>
</feature>
<dbReference type="PROSITE" id="PS00383">
    <property type="entry name" value="TYR_PHOSPHATASE_1"/>
    <property type="match status" value="1"/>
</dbReference>
<keyword evidence="4" id="KW-0378">Hydrolase</keyword>
<evidence type="ECO:0000256" key="4">
    <source>
        <dbReference type="ARBA" id="ARBA00022801"/>
    </source>
</evidence>
<keyword evidence="5" id="KW-0904">Protein phosphatase</keyword>
<dbReference type="PRINTS" id="PR00700">
    <property type="entry name" value="PRTYPHPHTASE"/>
</dbReference>
<keyword evidence="9" id="KW-0812">Transmembrane</keyword>
<protein>
    <recommendedName>
        <fullName evidence="2">protein-tyrosine-phosphatase</fullName>
        <ecNumber evidence="2">3.1.3.48</ecNumber>
    </recommendedName>
</protein>
<sequence>MVTHGQQNEVFSNMSNSFEVNQFNFSSINGRKQDFVPELRGVNPSYNEHEVFDTGESATESPVSDAPSLVVAILVPIACIAIVVILTFSAHRTWKYYNSVGSSNLTPTVDEAQYEESVPLSGIKPIICNKSNMQIVQETEIDSSTRSAHSAENITFTNSSHSPPPSPPSPRDSKQDVIIHALKPLNNSFRSLDNSVCERPKTLKFLAASVAFQNTTVPALKRLPYTPDPDYVLGDSDYRSVCNAAIEAEDKIAPLLCKSMKSRTKPGLLERRGSNVALTISLRAGEKSNSSNPATSKSPKPLTYLQQASSPLLPDEIQNKACDLTRLQKEFWEIPMNHPSEKHFSIAGHGTKNRYRTILPNEHSRVVLESCPGDEEDDALSTYINANYVRNCAFLKSPSKAVRDVPSSAVPVTLKNSAFIATQGPMANTIDDFWRMTWQQRVRSIIMITKLMERKEKCSRYLPINVGQSECFGGVTVKVESIRQFEHFSVRSLTLTNTDGESRSVNHYWYTTWMDHETPEKTRGLLELVQEVTRWKKDSHGPIAVHCSAGIGRTGCYIAVSVGCEQLLKTGKVDILRIVSQMRLDRGGMIQTWEQYQFVHQALSRYARILAGENVTTPSTNGSIRSPPAPIVTAPPAADPPRPQTPKHRRSLSGNSLPAPKELKVCTNPPEANNSSGSSPERTRSSRRKPKLRLGKLRDNNTAPPSPLPNDEAPSPRLGVVKSVSSPTIRSPFARLCLQAKDLNRSASPASSVKFEWPEPGRTAALDDALRAPPGGRARARKSDENEVLNNNNHSPSHRFSFDLGLSRGQNTTLCNGGSKPPSPYCETSPPGSGKPATPLNNCTHFVFPSTEGR</sequence>
<feature type="compositionally biased region" description="Polar residues" evidence="8">
    <location>
        <begin position="287"/>
        <end position="302"/>
    </location>
</feature>
<keyword evidence="9" id="KW-1133">Transmembrane helix</keyword>
<feature type="region of interest" description="Disordered" evidence="8">
    <location>
        <begin position="764"/>
        <end position="797"/>
    </location>
</feature>
<dbReference type="PANTHER" id="PTHR46198">
    <property type="entry name" value="PROTEIN-TYROSINE-PHOSPHATASE"/>
    <property type="match status" value="1"/>
</dbReference>
<dbReference type="PRINTS" id="PR01778">
    <property type="entry name" value="KIMPTPASE"/>
</dbReference>
<dbReference type="GO" id="GO:0007165">
    <property type="term" value="P:signal transduction"/>
    <property type="evidence" value="ECO:0007669"/>
    <property type="project" value="TreeGrafter"/>
</dbReference>
<dbReference type="EC" id="3.1.3.48" evidence="2"/>
<dbReference type="InterPro" id="IPR000242">
    <property type="entry name" value="PTP_cat"/>
</dbReference>
<feature type="region of interest" description="Disordered" evidence="8">
    <location>
        <begin position="155"/>
        <end position="174"/>
    </location>
</feature>
<evidence type="ECO:0000256" key="9">
    <source>
        <dbReference type="SAM" id="Phobius"/>
    </source>
</evidence>
<dbReference type="SMART" id="SM00194">
    <property type="entry name" value="PTPc"/>
    <property type="match status" value="1"/>
</dbReference>
<dbReference type="InterPro" id="IPR000387">
    <property type="entry name" value="Tyr_Pase_dom"/>
</dbReference>
<accession>A0A6F9DJD3</accession>
<feature type="region of interest" description="Disordered" evidence="8">
    <location>
        <begin position="282"/>
        <end position="302"/>
    </location>
</feature>
<dbReference type="InterPro" id="IPR029021">
    <property type="entry name" value="Prot-tyrosine_phosphatase-like"/>
</dbReference>
<feature type="binding site" evidence="7">
    <location>
        <position position="591"/>
    </location>
    <ligand>
        <name>substrate</name>
    </ligand>
</feature>
<dbReference type="InterPro" id="IPR003595">
    <property type="entry name" value="Tyr_Pase_cat"/>
</dbReference>
<dbReference type="GO" id="GO:0019901">
    <property type="term" value="F:protein kinase binding"/>
    <property type="evidence" value="ECO:0007669"/>
    <property type="project" value="TreeGrafter"/>
</dbReference>
<dbReference type="InterPro" id="IPR008356">
    <property type="entry name" value="Tyr_Pase_KIM-con"/>
</dbReference>
<name>A0A6F9DJD3_9ASCI</name>
<keyword evidence="3" id="KW-0597">Phosphoprotein</keyword>
<evidence type="ECO:0000256" key="1">
    <source>
        <dbReference type="ARBA" id="ARBA00009580"/>
    </source>
</evidence>
<evidence type="ECO:0000256" key="3">
    <source>
        <dbReference type="ARBA" id="ARBA00022553"/>
    </source>
</evidence>
<dbReference type="GO" id="GO:0030054">
    <property type="term" value="C:cell junction"/>
    <property type="evidence" value="ECO:0007669"/>
    <property type="project" value="TreeGrafter"/>
</dbReference>
<feature type="domain" description="Tyrosine specific protein phosphatases" evidence="11">
    <location>
        <begin position="523"/>
        <end position="597"/>
    </location>
</feature>